<dbReference type="EMBL" id="JARYMX010000006">
    <property type="protein sequence ID" value="KAJ9545411.1"/>
    <property type="molecule type" value="Genomic_DNA"/>
</dbReference>
<name>A0AA38SZ60_9ASTR</name>
<evidence type="ECO:0000313" key="2">
    <source>
        <dbReference type="Proteomes" id="UP001172457"/>
    </source>
</evidence>
<proteinExistence type="predicted"/>
<dbReference type="AlphaFoldDB" id="A0AA38SZ60"/>
<organism evidence="1 2">
    <name type="scientific">Centaurea solstitialis</name>
    <name type="common">yellow star-thistle</name>
    <dbReference type="NCBI Taxonomy" id="347529"/>
    <lineage>
        <taxon>Eukaryota</taxon>
        <taxon>Viridiplantae</taxon>
        <taxon>Streptophyta</taxon>
        <taxon>Embryophyta</taxon>
        <taxon>Tracheophyta</taxon>
        <taxon>Spermatophyta</taxon>
        <taxon>Magnoliopsida</taxon>
        <taxon>eudicotyledons</taxon>
        <taxon>Gunneridae</taxon>
        <taxon>Pentapetalae</taxon>
        <taxon>asterids</taxon>
        <taxon>campanulids</taxon>
        <taxon>Asterales</taxon>
        <taxon>Asteraceae</taxon>
        <taxon>Carduoideae</taxon>
        <taxon>Cardueae</taxon>
        <taxon>Centaureinae</taxon>
        <taxon>Centaurea</taxon>
    </lineage>
</organism>
<accession>A0AA38SZ60</accession>
<evidence type="ECO:0000313" key="1">
    <source>
        <dbReference type="EMBL" id="KAJ9545411.1"/>
    </source>
</evidence>
<protein>
    <submittedName>
        <fullName evidence="1">Uncharacterized protein</fullName>
    </submittedName>
</protein>
<comment type="caution">
    <text evidence="1">The sequence shown here is derived from an EMBL/GenBank/DDBJ whole genome shotgun (WGS) entry which is preliminary data.</text>
</comment>
<keyword evidence="2" id="KW-1185">Reference proteome</keyword>
<dbReference type="Proteomes" id="UP001172457">
    <property type="component" value="Chromosome 6"/>
</dbReference>
<reference evidence="1" key="1">
    <citation type="submission" date="2023-03" db="EMBL/GenBank/DDBJ databases">
        <title>Chromosome-scale reference genome and RAD-based genetic map of yellow starthistle (Centaurea solstitialis) reveal putative structural variation and QTLs associated with invader traits.</title>
        <authorList>
            <person name="Reatini B."/>
            <person name="Cang F.A."/>
            <person name="Jiang Q."/>
            <person name="Mckibben M.T.W."/>
            <person name="Barker M.S."/>
            <person name="Rieseberg L.H."/>
            <person name="Dlugosch K.M."/>
        </authorList>
    </citation>
    <scope>NUCLEOTIDE SEQUENCE</scope>
    <source>
        <strain evidence="1">CAN-66</strain>
        <tissue evidence="1">Leaf</tissue>
    </source>
</reference>
<sequence length="151" mass="17802">MGDQWMNDNLVTYIEKEVFANVGNEDIIEMFQKMKTRWGVFKRIRIRSDIRIPENFRSENSDIRIFGYPKIGYPDFRIRIRILKMTFVSNISEFSDYPVSESGISDSDSDSKFQYPKFSDIRKSGYPKIRISENPDIRKSGYPKMNTPTIC</sequence>
<gene>
    <name evidence="1" type="ORF">OSB04_025118</name>
</gene>